<organism evidence="4 5">
    <name type="scientific">Alteribacillus bidgolensis</name>
    <dbReference type="NCBI Taxonomy" id="930129"/>
    <lineage>
        <taxon>Bacteria</taxon>
        <taxon>Bacillati</taxon>
        <taxon>Bacillota</taxon>
        <taxon>Bacilli</taxon>
        <taxon>Bacillales</taxon>
        <taxon>Bacillaceae</taxon>
        <taxon>Alteribacillus</taxon>
    </lineage>
</organism>
<keyword evidence="5" id="KW-1185">Reference proteome</keyword>
<dbReference type="Gene3D" id="3.10.180.10">
    <property type="entry name" value="2,3-Dihydroxybiphenyl 1,2-Dioxygenase, domain 1"/>
    <property type="match status" value="1"/>
</dbReference>
<evidence type="ECO:0000256" key="1">
    <source>
        <dbReference type="ARBA" id="ARBA00009308"/>
    </source>
</evidence>
<dbReference type="Proteomes" id="UP000199017">
    <property type="component" value="Unassembled WGS sequence"/>
</dbReference>
<dbReference type="NCBIfam" id="TIGR03081">
    <property type="entry name" value="metmalonyl_epim"/>
    <property type="match status" value="1"/>
</dbReference>
<dbReference type="RefSeq" id="WP_091580701.1">
    <property type="nucleotide sequence ID" value="NZ_FNDU01000001.1"/>
</dbReference>
<dbReference type="GO" id="GO:0004493">
    <property type="term" value="F:methylmalonyl-CoA epimerase activity"/>
    <property type="evidence" value="ECO:0007669"/>
    <property type="project" value="TreeGrafter"/>
</dbReference>
<feature type="domain" description="VOC" evidence="3">
    <location>
        <begin position="7"/>
        <end position="135"/>
    </location>
</feature>
<dbReference type="PANTHER" id="PTHR43048">
    <property type="entry name" value="METHYLMALONYL-COA EPIMERASE"/>
    <property type="match status" value="1"/>
</dbReference>
<dbReference type="EMBL" id="FNDU01000001">
    <property type="protein sequence ID" value="SDH36446.1"/>
    <property type="molecule type" value="Genomic_DNA"/>
</dbReference>
<dbReference type="Pfam" id="PF13669">
    <property type="entry name" value="Glyoxalase_4"/>
    <property type="match status" value="1"/>
</dbReference>
<protein>
    <submittedName>
        <fullName evidence="4">Methylmalonyl-CoA epimerase</fullName>
    </submittedName>
</protein>
<evidence type="ECO:0000259" key="3">
    <source>
        <dbReference type="PROSITE" id="PS51819"/>
    </source>
</evidence>
<name>A0A1G8BT34_9BACI</name>
<dbReference type="InterPro" id="IPR037523">
    <property type="entry name" value="VOC_core"/>
</dbReference>
<dbReference type="InterPro" id="IPR017515">
    <property type="entry name" value="MeMalonyl-CoA_epimerase"/>
</dbReference>
<dbReference type="GO" id="GO:0046491">
    <property type="term" value="P:L-methylmalonyl-CoA metabolic process"/>
    <property type="evidence" value="ECO:0007669"/>
    <property type="project" value="TreeGrafter"/>
</dbReference>
<evidence type="ECO:0000256" key="2">
    <source>
        <dbReference type="ARBA" id="ARBA00022723"/>
    </source>
</evidence>
<comment type="similarity">
    <text evidence="1">Belongs to the methylmalonyl-CoA epimerase family.</text>
</comment>
<reference evidence="4 5" key="1">
    <citation type="submission" date="2016-10" db="EMBL/GenBank/DDBJ databases">
        <authorList>
            <person name="de Groot N.N."/>
        </authorList>
    </citation>
    <scope>NUCLEOTIDE SEQUENCE [LARGE SCALE GENOMIC DNA]</scope>
    <source>
        <strain evidence="5">P4B,CCM 7963,CECT 7998,DSM 25260,IBRC-M 10614,KCTC 13821</strain>
    </source>
</reference>
<proteinExistence type="inferred from homology"/>
<dbReference type="GO" id="GO:0046872">
    <property type="term" value="F:metal ion binding"/>
    <property type="evidence" value="ECO:0007669"/>
    <property type="project" value="UniProtKB-KW"/>
</dbReference>
<keyword evidence="2" id="KW-0479">Metal-binding</keyword>
<dbReference type="STRING" id="930129.SAMN05216352_10175"/>
<evidence type="ECO:0000313" key="4">
    <source>
        <dbReference type="EMBL" id="SDH36446.1"/>
    </source>
</evidence>
<gene>
    <name evidence="4" type="ORF">SAMN05216352_10175</name>
</gene>
<dbReference type="PANTHER" id="PTHR43048:SF3">
    <property type="entry name" value="METHYLMALONYL-COA EPIMERASE, MITOCHONDRIAL"/>
    <property type="match status" value="1"/>
</dbReference>
<dbReference type="OrthoDB" id="9788468at2"/>
<dbReference type="CDD" id="cd07249">
    <property type="entry name" value="MMCE"/>
    <property type="match status" value="1"/>
</dbReference>
<dbReference type="SUPFAM" id="SSF54593">
    <property type="entry name" value="Glyoxalase/Bleomycin resistance protein/Dihydroxybiphenyl dioxygenase"/>
    <property type="match status" value="1"/>
</dbReference>
<dbReference type="InterPro" id="IPR051785">
    <property type="entry name" value="MMCE/EMCE_epimerase"/>
</dbReference>
<sequence length="136" mass="15020">MQKPPKKIDHIGIAVRSIEEHLPFYENVLGLELLKMEEVKAQKVKVAFIAIGDSKLELLEPLDSSSPVAKFIEKNGEGIHHVALGVANIEERLREIRNEGIQTLNDKPVKGAGGADVAFLHPASTGRVLFEFCEKK</sequence>
<accession>A0A1G8BT34</accession>
<dbReference type="PROSITE" id="PS51819">
    <property type="entry name" value="VOC"/>
    <property type="match status" value="1"/>
</dbReference>
<dbReference type="InterPro" id="IPR029068">
    <property type="entry name" value="Glyas_Bleomycin-R_OHBP_Dase"/>
</dbReference>
<dbReference type="AlphaFoldDB" id="A0A1G8BT34"/>
<evidence type="ECO:0000313" key="5">
    <source>
        <dbReference type="Proteomes" id="UP000199017"/>
    </source>
</evidence>